<evidence type="ECO:0000313" key="6">
    <source>
        <dbReference type="Proteomes" id="UP000886520"/>
    </source>
</evidence>
<dbReference type="InterPro" id="IPR050565">
    <property type="entry name" value="LYPA1-2/EST-like"/>
</dbReference>
<comment type="similarity">
    <text evidence="1">Belongs to the AB hydrolase superfamily. AB hydrolase 2 family.</text>
</comment>
<evidence type="ECO:0000256" key="3">
    <source>
        <dbReference type="SAM" id="SignalP"/>
    </source>
</evidence>
<dbReference type="InterPro" id="IPR029058">
    <property type="entry name" value="AB_hydrolase_fold"/>
</dbReference>
<dbReference type="InterPro" id="IPR003140">
    <property type="entry name" value="PLipase/COase/thioEstase"/>
</dbReference>
<feature type="chain" id="PRO_5039022595" description="Phospholipase/carboxylesterase/thioesterase domain-containing protein" evidence="3">
    <location>
        <begin position="24"/>
        <end position="266"/>
    </location>
</feature>
<evidence type="ECO:0000256" key="1">
    <source>
        <dbReference type="ARBA" id="ARBA00006499"/>
    </source>
</evidence>
<protein>
    <recommendedName>
        <fullName evidence="4">Phospholipase/carboxylesterase/thioesterase domain-containing protein</fullName>
    </recommendedName>
</protein>
<dbReference type="GO" id="GO:0008474">
    <property type="term" value="F:palmitoyl-(protein) hydrolase activity"/>
    <property type="evidence" value="ECO:0007669"/>
    <property type="project" value="TreeGrafter"/>
</dbReference>
<organism evidence="5 6">
    <name type="scientific">Adiantum capillus-veneris</name>
    <name type="common">Maidenhair fern</name>
    <dbReference type="NCBI Taxonomy" id="13818"/>
    <lineage>
        <taxon>Eukaryota</taxon>
        <taxon>Viridiplantae</taxon>
        <taxon>Streptophyta</taxon>
        <taxon>Embryophyta</taxon>
        <taxon>Tracheophyta</taxon>
        <taxon>Polypodiopsida</taxon>
        <taxon>Polypodiidae</taxon>
        <taxon>Polypodiales</taxon>
        <taxon>Pteridineae</taxon>
        <taxon>Pteridaceae</taxon>
        <taxon>Vittarioideae</taxon>
        <taxon>Adiantum</taxon>
    </lineage>
</organism>
<evidence type="ECO:0000259" key="4">
    <source>
        <dbReference type="Pfam" id="PF02230"/>
    </source>
</evidence>
<dbReference type="GO" id="GO:0005737">
    <property type="term" value="C:cytoplasm"/>
    <property type="evidence" value="ECO:0007669"/>
    <property type="project" value="TreeGrafter"/>
</dbReference>
<feature type="domain" description="Phospholipase/carboxylesterase/thioesterase" evidence="4">
    <location>
        <begin position="57"/>
        <end position="261"/>
    </location>
</feature>
<evidence type="ECO:0000256" key="2">
    <source>
        <dbReference type="ARBA" id="ARBA00022801"/>
    </source>
</evidence>
<dbReference type="EMBL" id="JABFUD020000013">
    <property type="protein sequence ID" value="KAI5071278.1"/>
    <property type="molecule type" value="Genomic_DNA"/>
</dbReference>
<keyword evidence="2" id="KW-0378">Hydrolase</keyword>
<keyword evidence="6" id="KW-1185">Reference proteome</keyword>
<name>A0A9D4UNP4_ADICA</name>
<gene>
    <name evidence="5" type="ORF">GOP47_0013529</name>
</gene>
<dbReference type="Pfam" id="PF02230">
    <property type="entry name" value="Abhydrolase_2"/>
    <property type="match status" value="1"/>
</dbReference>
<dbReference type="GO" id="GO:0052689">
    <property type="term" value="F:carboxylic ester hydrolase activity"/>
    <property type="evidence" value="ECO:0007669"/>
    <property type="project" value="TreeGrafter"/>
</dbReference>
<comment type="caution">
    <text evidence="5">The sequence shown here is derived from an EMBL/GenBank/DDBJ whole genome shotgun (WGS) entry which is preliminary data.</text>
</comment>
<dbReference type="SUPFAM" id="SSF53474">
    <property type="entry name" value="alpha/beta-Hydrolases"/>
    <property type="match status" value="1"/>
</dbReference>
<proteinExistence type="inferred from homology"/>
<evidence type="ECO:0000313" key="5">
    <source>
        <dbReference type="EMBL" id="KAI5071278.1"/>
    </source>
</evidence>
<dbReference type="OrthoDB" id="2418081at2759"/>
<dbReference type="PANTHER" id="PTHR10655:SF17">
    <property type="entry name" value="LYSOPHOSPHOLIPASE-LIKE PROTEIN 1"/>
    <property type="match status" value="1"/>
</dbReference>
<dbReference type="AlphaFoldDB" id="A0A9D4UNP4"/>
<dbReference type="Proteomes" id="UP000886520">
    <property type="component" value="Chromosome 13"/>
</dbReference>
<dbReference type="PANTHER" id="PTHR10655">
    <property type="entry name" value="LYSOPHOSPHOLIPASE-RELATED"/>
    <property type="match status" value="1"/>
</dbReference>
<accession>A0A9D4UNP4</accession>
<dbReference type="Gene3D" id="3.40.50.1820">
    <property type="entry name" value="alpha/beta hydrolase"/>
    <property type="match status" value="1"/>
</dbReference>
<sequence length="266" mass="29233">MQRCPRWSPVIWLLLVAMGLSFSTRLWRPLSKAEFRSTAFSSAANISNMPSSSSSSSSSASWATIWLHGLGDNGPNNEPVQNFFNFPNMKWQFPSAPFQPVSCNYGSVMPSWFDIEELPFTAESPINEEALLVAVKKVHEMLDKQVEEGISADRIFLCGFSQGGALSLASALSYPKRLAGAAVFSGWVPFKPTFLGKATEGKQIPFLWQHGMNDPTVHFEAGQAGPPLLASHGINCEFKAYPGLQHSISAEELTYLGQWLKARMGL</sequence>
<keyword evidence="3" id="KW-0732">Signal</keyword>
<feature type="signal peptide" evidence="3">
    <location>
        <begin position="1"/>
        <end position="23"/>
    </location>
</feature>
<reference evidence="5" key="1">
    <citation type="submission" date="2021-01" db="EMBL/GenBank/DDBJ databases">
        <title>Adiantum capillus-veneris genome.</title>
        <authorList>
            <person name="Fang Y."/>
            <person name="Liao Q."/>
        </authorList>
    </citation>
    <scope>NUCLEOTIDE SEQUENCE</scope>
    <source>
        <strain evidence="5">H3</strain>
        <tissue evidence="5">Leaf</tissue>
    </source>
</reference>